<dbReference type="SUPFAM" id="SSF101386">
    <property type="entry name" value="all-alpha NTP pyrophosphatases"/>
    <property type="match status" value="1"/>
</dbReference>
<name>A0ABU7SRQ9_9LACO</name>
<proteinExistence type="predicted"/>
<organism evidence="1 2">
    <name type="scientific">Limosilactobacillus pontis</name>
    <dbReference type="NCBI Taxonomy" id="35787"/>
    <lineage>
        <taxon>Bacteria</taxon>
        <taxon>Bacillati</taxon>
        <taxon>Bacillota</taxon>
        <taxon>Bacilli</taxon>
        <taxon>Lactobacillales</taxon>
        <taxon>Lactobacillaceae</taxon>
        <taxon>Limosilactobacillus</taxon>
    </lineage>
</organism>
<reference evidence="1 2" key="1">
    <citation type="submission" date="2023-02" db="EMBL/GenBank/DDBJ databases">
        <title>The predominant lactic acid bacteria and yeasts involved in the spontaneous fermentation of millet during the production of the traditional porridge Hausa koko in Ghana.</title>
        <authorList>
            <person name="Atter A."/>
            <person name="Diaz M."/>
        </authorList>
    </citation>
    <scope>NUCLEOTIDE SEQUENCE [LARGE SCALE GENOMIC DNA]</scope>
    <source>
        <strain evidence="1 2">FI11552</strain>
    </source>
</reference>
<dbReference type="InterPro" id="IPR025984">
    <property type="entry name" value="DCTPP"/>
</dbReference>
<dbReference type="EMBL" id="JAQSFA010000005">
    <property type="protein sequence ID" value="MEE6700755.1"/>
    <property type="molecule type" value="Genomic_DNA"/>
</dbReference>
<dbReference type="Proteomes" id="UP001335665">
    <property type="component" value="Unassembled WGS sequence"/>
</dbReference>
<dbReference type="Gene3D" id="1.10.287.1080">
    <property type="entry name" value="MazG-like"/>
    <property type="match status" value="1"/>
</dbReference>
<evidence type="ECO:0000313" key="2">
    <source>
        <dbReference type="Proteomes" id="UP001335665"/>
    </source>
</evidence>
<dbReference type="PANTHER" id="PTHR46523:SF1">
    <property type="entry name" value="DCTP PYROPHOSPHATASE 1"/>
    <property type="match status" value="1"/>
</dbReference>
<protein>
    <submittedName>
        <fullName evidence="1">Nucleotide pyrophosphohydrolase</fullName>
    </submittedName>
</protein>
<dbReference type="PANTHER" id="PTHR46523">
    <property type="entry name" value="DCTP PYROPHOSPHATASE 1"/>
    <property type="match status" value="1"/>
</dbReference>
<comment type="caution">
    <text evidence="1">The sequence shown here is derived from an EMBL/GenBank/DDBJ whole genome shotgun (WGS) entry which is preliminary data.</text>
</comment>
<dbReference type="CDD" id="cd11537">
    <property type="entry name" value="NTP-PPase_RS21-C6_like"/>
    <property type="match status" value="1"/>
</dbReference>
<dbReference type="Pfam" id="PF12643">
    <property type="entry name" value="MazG-like"/>
    <property type="match status" value="1"/>
</dbReference>
<gene>
    <name evidence="1" type="ORF">PS396_02905</name>
</gene>
<dbReference type="InterPro" id="IPR052555">
    <property type="entry name" value="dCTP_Pyrophosphatase"/>
</dbReference>
<evidence type="ECO:0000313" key="1">
    <source>
        <dbReference type="EMBL" id="MEE6700755.1"/>
    </source>
</evidence>
<dbReference type="PIRSF" id="PIRSF029826">
    <property type="entry name" value="UCP029826_pph"/>
    <property type="match status" value="1"/>
</dbReference>
<dbReference type="RefSeq" id="WP_278589686.1">
    <property type="nucleotide sequence ID" value="NZ_JAGHGP010000066.1"/>
</dbReference>
<accession>A0ABU7SRQ9</accession>
<keyword evidence="2" id="KW-1185">Reference proteome</keyword>
<sequence length="104" mass="12379">MDYDETLAMLRKFRDQRGWAKFHNLKDLAISVNLEASEILEIFQWRPANKSLTDQEKKHLQDELADTMIYLIYMFDKLGIDPGDAIKEKVSYNQSRKWPKIDQE</sequence>